<name>A0ABZ0B5M6_9SPHN</name>
<dbReference type="InterPro" id="IPR001466">
    <property type="entry name" value="Beta-lactam-related"/>
</dbReference>
<dbReference type="EC" id="3.1.1.103" evidence="3"/>
<accession>A0ABZ0B5M6</accession>
<dbReference type="EMBL" id="CP135076">
    <property type="protein sequence ID" value="WNO52578.1"/>
    <property type="molecule type" value="Genomic_DNA"/>
</dbReference>
<protein>
    <submittedName>
        <fullName evidence="3">Serine hydrolase domain-containing protein</fullName>
        <ecNumber evidence="3">3.1.1.103</ecNumber>
    </submittedName>
</protein>
<dbReference type="Gene3D" id="3.40.710.10">
    <property type="entry name" value="DD-peptidase/beta-lactamase superfamily"/>
    <property type="match status" value="1"/>
</dbReference>
<sequence>MSRKLRVFAPRRAVRIGLASLLVAAPLPALAQALTAEQTQAVDKIVTGALSESQVPSASIAIVRDGRIVYTKAYGDQGPNVAGTTADARYQIASISKQFTAAGLLLLEDQGKLDLDDKVAKYFPEITGSDKMTIRNLLSHTSGLQDYWPQDYSFALMEDPVKPQEIVDRWAKKPLDFEPGTQWQYSNTGYVVAGMILEKVSGEKLMPFLRKHIFRPLHMNPINQDLAQGKGFPTGYHRYALGPVRPEKPAAPGWLWAAGELSMTAGDLARWDIARIDRTVLPDDDWKAQETVFRLADGTPTGYGLGVSLSERDGDKVVSHGGEAVGFLSENVVVPAEKFAVVALVNADFGRATSAITKQISDLLLPAAHDRQVEQARLMLARKFFKQLQSGKPDRSLLTADARYYFSDQAVQDYAGSLAPLGEPTSFEAIGEPRLRGGFVNRNYRITYPDRTLLLVTYAQAGTDGKFEQFIVMPGG</sequence>
<dbReference type="PANTHER" id="PTHR46825">
    <property type="entry name" value="D-ALANYL-D-ALANINE-CARBOXYPEPTIDASE/ENDOPEPTIDASE AMPH"/>
    <property type="match status" value="1"/>
</dbReference>
<evidence type="ECO:0000313" key="3">
    <source>
        <dbReference type="EMBL" id="WNO52578.1"/>
    </source>
</evidence>
<dbReference type="InterPro" id="IPR012338">
    <property type="entry name" value="Beta-lactam/transpept-like"/>
</dbReference>
<feature type="chain" id="PRO_5045702211" evidence="1">
    <location>
        <begin position="32"/>
        <end position="476"/>
    </location>
</feature>
<gene>
    <name evidence="3" type="ORF">RPR59_08840</name>
</gene>
<organism evidence="3 4">
    <name type="scientific">Stakelama saccharophila</name>
    <dbReference type="NCBI Taxonomy" id="3075605"/>
    <lineage>
        <taxon>Bacteria</taxon>
        <taxon>Pseudomonadati</taxon>
        <taxon>Pseudomonadota</taxon>
        <taxon>Alphaproteobacteria</taxon>
        <taxon>Sphingomonadales</taxon>
        <taxon>Sphingomonadaceae</taxon>
        <taxon>Stakelama</taxon>
    </lineage>
</organism>
<dbReference type="SUPFAM" id="SSF56601">
    <property type="entry name" value="beta-lactamase/transpeptidase-like"/>
    <property type="match status" value="1"/>
</dbReference>
<dbReference type="Pfam" id="PF00144">
    <property type="entry name" value="Beta-lactamase"/>
    <property type="match status" value="1"/>
</dbReference>
<evidence type="ECO:0000313" key="4">
    <source>
        <dbReference type="Proteomes" id="UP001302249"/>
    </source>
</evidence>
<feature type="signal peptide" evidence="1">
    <location>
        <begin position="1"/>
        <end position="31"/>
    </location>
</feature>
<dbReference type="Proteomes" id="UP001302249">
    <property type="component" value="Chromosome"/>
</dbReference>
<evidence type="ECO:0000256" key="1">
    <source>
        <dbReference type="SAM" id="SignalP"/>
    </source>
</evidence>
<dbReference type="GO" id="GO:0016787">
    <property type="term" value="F:hydrolase activity"/>
    <property type="evidence" value="ECO:0007669"/>
    <property type="project" value="UniProtKB-KW"/>
</dbReference>
<evidence type="ECO:0000259" key="2">
    <source>
        <dbReference type="Pfam" id="PF00144"/>
    </source>
</evidence>
<dbReference type="InterPro" id="IPR050491">
    <property type="entry name" value="AmpC-like"/>
</dbReference>
<proteinExistence type="predicted"/>
<reference evidence="3 4" key="1">
    <citation type="submission" date="2023-09" db="EMBL/GenBank/DDBJ databases">
        <authorList>
            <person name="Rey-Velasco X."/>
        </authorList>
    </citation>
    <scope>NUCLEOTIDE SEQUENCE [LARGE SCALE GENOMIC DNA]</scope>
    <source>
        <strain evidence="3 4">W311</strain>
    </source>
</reference>
<dbReference type="PANTHER" id="PTHR46825:SF9">
    <property type="entry name" value="BETA-LACTAMASE-RELATED DOMAIN-CONTAINING PROTEIN"/>
    <property type="match status" value="1"/>
</dbReference>
<keyword evidence="1" id="KW-0732">Signal</keyword>
<keyword evidence="3" id="KW-0378">Hydrolase</keyword>
<dbReference type="RefSeq" id="WP_313913171.1">
    <property type="nucleotide sequence ID" value="NZ_CP135076.1"/>
</dbReference>
<keyword evidence="4" id="KW-1185">Reference proteome</keyword>
<feature type="domain" description="Beta-lactamase-related" evidence="2">
    <location>
        <begin position="42"/>
        <end position="350"/>
    </location>
</feature>